<keyword evidence="3" id="KW-1185">Reference proteome</keyword>
<accession>A0A1I8FN41</accession>
<feature type="region of interest" description="Disordered" evidence="1">
    <location>
        <begin position="348"/>
        <end position="371"/>
    </location>
</feature>
<feature type="compositionally biased region" description="Basic and acidic residues" evidence="1">
    <location>
        <begin position="355"/>
        <end position="371"/>
    </location>
</feature>
<keyword evidence="2" id="KW-0472">Membrane</keyword>
<feature type="region of interest" description="Disordered" evidence="1">
    <location>
        <begin position="385"/>
        <end position="417"/>
    </location>
</feature>
<feature type="compositionally biased region" description="Low complexity" evidence="1">
    <location>
        <begin position="399"/>
        <end position="417"/>
    </location>
</feature>
<evidence type="ECO:0000313" key="4">
    <source>
        <dbReference type="WBParaSite" id="maker-unitig_41033-snap-gene-0.2-mRNA-1"/>
    </source>
</evidence>
<feature type="region of interest" description="Disordered" evidence="1">
    <location>
        <begin position="28"/>
        <end position="51"/>
    </location>
</feature>
<dbReference type="Proteomes" id="UP000095280">
    <property type="component" value="Unplaced"/>
</dbReference>
<reference evidence="4" key="1">
    <citation type="submission" date="2016-11" db="UniProtKB">
        <authorList>
            <consortium name="WormBaseParasite"/>
        </authorList>
    </citation>
    <scope>IDENTIFICATION</scope>
</reference>
<protein>
    <submittedName>
        <fullName evidence="4">RING-type domain-containing protein</fullName>
    </submittedName>
</protein>
<dbReference type="WBParaSite" id="maker-unitig_41033-snap-gene-0.2-mRNA-1">
    <property type="protein sequence ID" value="maker-unitig_41033-snap-gene-0.2-mRNA-1"/>
    <property type="gene ID" value="maker-unitig_41033-snap-gene-0.2"/>
</dbReference>
<feature type="compositionally biased region" description="Low complexity" evidence="1">
    <location>
        <begin position="38"/>
        <end position="47"/>
    </location>
</feature>
<dbReference type="AlphaFoldDB" id="A0A1I8FN41"/>
<evidence type="ECO:0000313" key="3">
    <source>
        <dbReference type="Proteomes" id="UP000095280"/>
    </source>
</evidence>
<name>A0A1I8FN41_9PLAT</name>
<sequence>AQAPKDVGVPAQGQTVLQAYGRSTSLAGGEAEAAANDSRSSGGRSRGVPASRIARMRKCAAGKGRLPNGKLLLQLAKVVFVTAQLYGVRHREPPARLAFPWTQQRAAFRRRSTLAGLGNAGLGSRPIATHRPVCCVPHYDTVIAVLDTALRGYNQTPERSGLASNLPNQLPTASSRSPQFWRWGNNDNYITCGTVPRGVRYASVVGSTIRYLNYFGPNTMCCFADASSAACRTCIRFLVCAVCAVVPVLLPVAGWITFGPYHAKFRASSSPWQCLFALFIAECADPGQLRRLSTRRRRTRGGRRPALQLADARPSVLPWLSAGSIQTGIEPLAASFGVRSSMSTIAMERIGGGGGERDIHRGDGRGGRRRSESLALAWDARQSGQASGGFDYGQNCRLSQQQQPGSSSSKQQQAGNQSFITAAPRASCLICRAGNPLNSGIPAHAIASPDRIDEPAARSKKPSISGAAWCASQDDSILLVKRCGRCRTCRPDCCCPPPARPCRQG</sequence>
<evidence type="ECO:0000256" key="2">
    <source>
        <dbReference type="SAM" id="Phobius"/>
    </source>
</evidence>
<organism evidence="3 4">
    <name type="scientific">Macrostomum lignano</name>
    <dbReference type="NCBI Taxonomy" id="282301"/>
    <lineage>
        <taxon>Eukaryota</taxon>
        <taxon>Metazoa</taxon>
        <taxon>Spiralia</taxon>
        <taxon>Lophotrochozoa</taxon>
        <taxon>Platyhelminthes</taxon>
        <taxon>Rhabditophora</taxon>
        <taxon>Macrostomorpha</taxon>
        <taxon>Macrostomida</taxon>
        <taxon>Macrostomidae</taxon>
        <taxon>Macrostomum</taxon>
    </lineage>
</organism>
<keyword evidence="2" id="KW-0812">Transmembrane</keyword>
<evidence type="ECO:0000256" key="1">
    <source>
        <dbReference type="SAM" id="MobiDB-lite"/>
    </source>
</evidence>
<feature type="transmembrane region" description="Helical" evidence="2">
    <location>
        <begin position="235"/>
        <end position="258"/>
    </location>
</feature>
<keyword evidence="2" id="KW-1133">Transmembrane helix</keyword>
<proteinExistence type="predicted"/>